<dbReference type="EMBL" id="GECZ01031495">
    <property type="protein sequence ID" value="JAS38274.1"/>
    <property type="molecule type" value="Transcribed_RNA"/>
</dbReference>
<organism evidence="2">
    <name type="scientific">Cuerna arida</name>
    <dbReference type="NCBI Taxonomy" id="1464854"/>
    <lineage>
        <taxon>Eukaryota</taxon>
        <taxon>Metazoa</taxon>
        <taxon>Ecdysozoa</taxon>
        <taxon>Arthropoda</taxon>
        <taxon>Hexapoda</taxon>
        <taxon>Insecta</taxon>
        <taxon>Pterygota</taxon>
        <taxon>Neoptera</taxon>
        <taxon>Paraneoptera</taxon>
        <taxon>Hemiptera</taxon>
        <taxon>Auchenorrhyncha</taxon>
        <taxon>Membracoidea</taxon>
        <taxon>Cicadellidae</taxon>
        <taxon>Cicadellinae</taxon>
        <taxon>Proconiini</taxon>
        <taxon>Cuerna</taxon>
    </lineage>
</organism>
<gene>
    <name evidence="1" type="ORF">g.24786</name>
    <name evidence="2" type="ORF">g.24787</name>
</gene>
<accession>A0A1B6GFG7</accession>
<protein>
    <submittedName>
        <fullName evidence="2">Uncharacterized protein</fullName>
    </submittedName>
</protein>
<name>A0A1B6GFG7_9HEMI</name>
<dbReference type="EMBL" id="GECZ01008592">
    <property type="protein sequence ID" value="JAS61177.1"/>
    <property type="molecule type" value="Transcribed_RNA"/>
</dbReference>
<dbReference type="InterPro" id="IPR043502">
    <property type="entry name" value="DNA/RNA_pol_sf"/>
</dbReference>
<proteinExistence type="predicted"/>
<evidence type="ECO:0000313" key="2">
    <source>
        <dbReference type="EMBL" id="JAS61177.1"/>
    </source>
</evidence>
<sequence length="231" mass="26970">MWENVNQTLERKKKSRLDEVIKAAMGKTRNTEEIVNGFADCFEQGVEEIKHICRMTQNITKNTDNEFDEGQELQSMFYILRATNTELKKIIFGMNINKSPGKDNIRIKDIQFITNDFVDTLTTLINKSIKEGCFPDCLKTSIIRPIYSNQKNYRPITFLPAIQRIMEKYVLSFLNKYLLENQIINSQQYDFQKGKSTQDALEDFTNKANSLLNSRCHALCLFIDLSKVYYK</sequence>
<dbReference type="AlphaFoldDB" id="A0A1B6GFG7"/>
<dbReference type="SUPFAM" id="SSF56672">
    <property type="entry name" value="DNA/RNA polymerases"/>
    <property type="match status" value="1"/>
</dbReference>
<dbReference type="PANTHER" id="PTHR19446">
    <property type="entry name" value="REVERSE TRANSCRIPTASES"/>
    <property type="match status" value="1"/>
</dbReference>
<dbReference type="GO" id="GO:0071897">
    <property type="term" value="P:DNA biosynthetic process"/>
    <property type="evidence" value="ECO:0007669"/>
    <property type="project" value="UniProtKB-ARBA"/>
</dbReference>
<evidence type="ECO:0000313" key="1">
    <source>
        <dbReference type="EMBL" id="JAS38274.1"/>
    </source>
</evidence>
<reference evidence="2" key="1">
    <citation type="submission" date="2015-11" db="EMBL/GenBank/DDBJ databases">
        <title>De novo transcriptome assembly of four potential Pierce s Disease insect vectors from Arizona vineyards.</title>
        <authorList>
            <person name="Tassone E.E."/>
        </authorList>
    </citation>
    <scope>NUCLEOTIDE SEQUENCE</scope>
</reference>